<dbReference type="Proteomes" id="UP001432027">
    <property type="component" value="Unassembled WGS sequence"/>
</dbReference>
<gene>
    <name evidence="2" type="ORF">PENTCL1PPCAC_12059</name>
</gene>
<accession>A0AAV5T3Q4</accession>
<keyword evidence="3" id="KW-1185">Reference proteome</keyword>
<dbReference type="EMBL" id="BTSX01000003">
    <property type="protein sequence ID" value="GMS89884.1"/>
    <property type="molecule type" value="Genomic_DNA"/>
</dbReference>
<evidence type="ECO:0000313" key="3">
    <source>
        <dbReference type="Proteomes" id="UP001432027"/>
    </source>
</evidence>
<sequence length="124" mass="13844">MQETEMMKHAAFSIAILSPAETFPVHTSSPKDESGEHSTFLTTYRLLAMRMRPGAHLSVPEHRAVISPWAMKTCSQSEHFVAFGACVHALHSLNWSGRLALTSTGSSSLPREKGARERRRRGRR</sequence>
<reference evidence="2" key="1">
    <citation type="submission" date="2023-10" db="EMBL/GenBank/DDBJ databases">
        <title>Genome assembly of Pristionchus species.</title>
        <authorList>
            <person name="Yoshida K."/>
            <person name="Sommer R.J."/>
        </authorList>
    </citation>
    <scope>NUCLEOTIDE SEQUENCE</scope>
    <source>
        <strain evidence="2">RS0144</strain>
    </source>
</reference>
<comment type="caution">
    <text evidence="2">The sequence shown here is derived from an EMBL/GenBank/DDBJ whole genome shotgun (WGS) entry which is preliminary data.</text>
</comment>
<proteinExistence type="predicted"/>
<feature type="non-terminal residue" evidence="2">
    <location>
        <position position="124"/>
    </location>
</feature>
<feature type="region of interest" description="Disordered" evidence="1">
    <location>
        <begin position="100"/>
        <end position="124"/>
    </location>
</feature>
<evidence type="ECO:0000256" key="1">
    <source>
        <dbReference type="SAM" id="MobiDB-lite"/>
    </source>
</evidence>
<dbReference type="AlphaFoldDB" id="A0AAV5T3Q4"/>
<protein>
    <submittedName>
        <fullName evidence="2">Uncharacterized protein</fullName>
    </submittedName>
</protein>
<name>A0AAV5T3Q4_9BILA</name>
<organism evidence="2 3">
    <name type="scientific">Pristionchus entomophagus</name>
    <dbReference type="NCBI Taxonomy" id="358040"/>
    <lineage>
        <taxon>Eukaryota</taxon>
        <taxon>Metazoa</taxon>
        <taxon>Ecdysozoa</taxon>
        <taxon>Nematoda</taxon>
        <taxon>Chromadorea</taxon>
        <taxon>Rhabditida</taxon>
        <taxon>Rhabditina</taxon>
        <taxon>Diplogasteromorpha</taxon>
        <taxon>Diplogasteroidea</taxon>
        <taxon>Neodiplogasteridae</taxon>
        <taxon>Pristionchus</taxon>
    </lineage>
</organism>
<evidence type="ECO:0000313" key="2">
    <source>
        <dbReference type="EMBL" id="GMS89884.1"/>
    </source>
</evidence>